<accession>A0A3Q9BQS1</accession>
<dbReference type="Proteomes" id="UP000275663">
    <property type="component" value="Chromosome"/>
</dbReference>
<sequence length="156" mass="17891">MPFPFQFMQDNFWALYTVAFGWIVLVAIASVLYRKIKSKPMRIVKPENSLFMERWTSGRSLRNFVSRLGGARNCLFVAVTRNELIVRPHFPFTMFFLPEIYGLEIVVPRSAVRSVEIKSGLLGSSVLLNIDRSPGESFRLELRLRAPTEFAQAMVS</sequence>
<proteinExistence type="predicted"/>
<evidence type="ECO:0000256" key="1">
    <source>
        <dbReference type="SAM" id="Phobius"/>
    </source>
</evidence>
<keyword evidence="3" id="KW-1185">Reference proteome</keyword>
<protein>
    <submittedName>
        <fullName evidence="2">Uncharacterized protein</fullName>
    </submittedName>
</protein>
<dbReference type="RefSeq" id="WP_126127717.1">
    <property type="nucleotide sequence ID" value="NZ_CP034464.1"/>
</dbReference>
<feature type="transmembrane region" description="Helical" evidence="1">
    <location>
        <begin position="12"/>
        <end position="33"/>
    </location>
</feature>
<reference evidence="2 3" key="1">
    <citation type="journal article" date="2011" name="Int. J. Syst. Evol. Microbiol.">
        <title>Description of Undibacterium oligocarboniphilum sp. nov., isolated from purified water, and Undibacterium pigrum strain CCUG 49012 as the type strain of Undibacterium parvum sp. nov., and emended descriptions of the genus Undibacterium and the species Undibacterium pigrum.</title>
        <authorList>
            <person name="Eder W."/>
            <person name="Wanner G."/>
            <person name="Ludwig W."/>
            <person name="Busse H.J."/>
            <person name="Ziemke-Kageler F."/>
            <person name="Lang E."/>
        </authorList>
    </citation>
    <scope>NUCLEOTIDE SEQUENCE [LARGE SCALE GENOMIC DNA]</scope>
    <source>
        <strain evidence="2 3">DSM 23061</strain>
    </source>
</reference>
<evidence type="ECO:0000313" key="2">
    <source>
        <dbReference type="EMBL" id="AZP12335.1"/>
    </source>
</evidence>
<evidence type="ECO:0000313" key="3">
    <source>
        <dbReference type="Proteomes" id="UP000275663"/>
    </source>
</evidence>
<name>A0A3Q9BQS1_9BURK</name>
<dbReference type="EMBL" id="CP034464">
    <property type="protein sequence ID" value="AZP12335.1"/>
    <property type="molecule type" value="Genomic_DNA"/>
</dbReference>
<dbReference type="OrthoDB" id="7210961at2"/>
<keyword evidence="1" id="KW-1133">Transmembrane helix</keyword>
<gene>
    <name evidence="2" type="ORF">EJN92_10185</name>
</gene>
<dbReference type="AlphaFoldDB" id="A0A3Q9BQS1"/>
<dbReference type="KEGG" id="upv:EJN92_10185"/>
<organism evidence="2 3">
    <name type="scientific">Undibacterium parvum</name>
    <dbReference type="NCBI Taxonomy" id="401471"/>
    <lineage>
        <taxon>Bacteria</taxon>
        <taxon>Pseudomonadati</taxon>
        <taxon>Pseudomonadota</taxon>
        <taxon>Betaproteobacteria</taxon>
        <taxon>Burkholderiales</taxon>
        <taxon>Oxalobacteraceae</taxon>
        <taxon>Undibacterium</taxon>
    </lineage>
</organism>
<keyword evidence="1" id="KW-0472">Membrane</keyword>
<keyword evidence="1" id="KW-0812">Transmembrane</keyword>